<reference evidence="2" key="1">
    <citation type="journal article" date="2010" name="ISME J.">
        <title>The complete genome sequence of the algal symbiont Dinoroseobacter shibae: a hitchhiker's guide to life in the sea.</title>
        <authorList>
            <person name="Wagner-Dobler I."/>
            <person name="Ballhausen B."/>
            <person name="Berger M."/>
            <person name="Brinkhoff T."/>
            <person name="Buchholz I."/>
            <person name="Bunk B."/>
            <person name="Cypionka H."/>
            <person name="Daniel R."/>
            <person name="Drepper T."/>
            <person name="Gerdts G."/>
            <person name="Hahnke S."/>
            <person name="Han C."/>
            <person name="Jahn D."/>
            <person name="Kalhoefer D."/>
            <person name="Kiss H."/>
            <person name="Klenk H.P."/>
            <person name="Kyrpides N."/>
            <person name="Liebl W."/>
            <person name="Liesegang H."/>
            <person name="Meincke L."/>
            <person name="Pati A."/>
            <person name="Petersen J."/>
            <person name="Piekarski T."/>
            <person name="Pommerenke C."/>
            <person name="Pradella S."/>
            <person name="Pukall R."/>
            <person name="Rabus R."/>
            <person name="Stackebrandt E."/>
            <person name="Thole S."/>
            <person name="Thompson L."/>
            <person name="Tielen P."/>
            <person name="Tomasch J."/>
            <person name="von Jan M."/>
            <person name="Wanphrut N."/>
            <person name="Wichels A."/>
            <person name="Zech H."/>
            <person name="Simon M."/>
        </authorList>
    </citation>
    <scope>NUCLEOTIDE SEQUENCE [LARGE SCALE GENOMIC DNA]</scope>
    <source>
        <strain evidence="2">DSM 16493 / NCIMB 14021 / DFL 12</strain>
    </source>
</reference>
<dbReference type="STRING" id="398580.Dshi_0618"/>
<protein>
    <submittedName>
        <fullName evidence="1">Uncharacterized protein</fullName>
    </submittedName>
</protein>
<dbReference type="HOGENOM" id="CLU_119919_0_0_5"/>
<gene>
    <name evidence="1" type="ordered locus">Dshi_0618</name>
</gene>
<dbReference type="eggNOG" id="ENOG5032RA6">
    <property type="taxonomic scope" value="Bacteria"/>
</dbReference>
<dbReference type="EMBL" id="CP000830">
    <property type="protein sequence ID" value="ABV92364.1"/>
    <property type="molecule type" value="Genomic_DNA"/>
</dbReference>
<organism evidence="1 2">
    <name type="scientific">Dinoroseobacter shibae (strain DSM 16493 / NCIMB 14021 / DFL 12)</name>
    <dbReference type="NCBI Taxonomy" id="398580"/>
    <lineage>
        <taxon>Bacteria</taxon>
        <taxon>Pseudomonadati</taxon>
        <taxon>Pseudomonadota</taxon>
        <taxon>Alphaproteobacteria</taxon>
        <taxon>Rhodobacterales</taxon>
        <taxon>Roseobacteraceae</taxon>
        <taxon>Dinoroseobacter</taxon>
    </lineage>
</organism>
<evidence type="ECO:0000313" key="1">
    <source>
        <dbReference type="EMBL" id="ABV92364.1"/>
    </source>
</evidence>
<dbReference type="Proteomes" id="UP000006833">
    <property type="component" value="Chromosome"/>
</dbReference>
<dbReference type="KEGG" id="dsh:Dshi_0618"/>
<proteinExistence type="predicted"/>
<keyword evidence="2" id="KW-1185">Reference proteome</keyword>
<dbReference type="AlphaFoldDB" id="A8LPP1"/>
<evidence type="ECO:0000313" key="2">
    <source>
        <dbReference type="Proteomes" id="UP000006833"/>
    </source>
</evidence>
<sequence length="196" mass="21121">MQSAHARVSMRSGKAIHTMEDRMKVTTLTLAATFAALTGFASADTDVLPAPGTTFTPYGSVEGWNIFVNDARKTCMIEKVDAEETVVQMGLTADRGFGYLGVFTKRDIGLDEGDEPVAVLIGENVYMGSARRITGGLRDGYTGGYIISDDPQFVEDVQQQYSMMVLPETDFAFVVNLAGTKKAIEAARACNAAQLN</sequence>
<name>A8LPP1_DINSH</name>
<accession>A8LPP1</accession>